<proteinExistence type="predicted"/>
<accession>A0ACD3BFU6</accession>
<reference evidence="1 2" key="1">
    <citation type="journal article" date="2019" name="Nat. Ecol. Evol.">
        <title>Megaphylogeny resolves global patterns of mushroom evolution.</title>
        <authorList>
            <person name="Varga T."/>
            <person name="Krizsan K."/>
            <person name="Foldi C."/>
            <person name="Dima B."/>
            <person name="Sanchez-Garcia M."/>
            <person name="Sanchez-Ramirez S."/>
            <person name="Szollosi G.J."/>
            <person name="Szarkandi J.G."/>
            <person name="Papp V."/>
            <person name="Albert L."/>
            <person name="Andreopoulos W."/>
            <person name="Angelini C."/>
            <person name="Antonin V."/>
            <person name="Barry K.W."/>
            <person name="Bougher N.L."/>
            <person name="Buchanan P."/>
            <person name="Buyck B."/>
            <person name="Bense V."/>
            <person name="Catcheside P."/>
            <person name="Chovatia M."/>
            <person name="Cooper J."/>
            <person name="Damon W."/>
            <person name="Desjardin D."/>
            <person name="Finy P."/>
            <person name="Geml J."/>
            <person name="Haridas S."/>
            <person name="Hughes K."/>
            <person name="Justo A."/>
            <person name="Karasinski D."/>
            <person name="Kautmanova I."/>
            <person name="Kiss B."/>
            <person name="Kocsube S."/>
            <person name="Kotiranta H."/>
            <person name="LaButti K.M."/>
            <person name="Lechner B.E."/>
            <person name="Liimatainen K."/>
            <person name="Lipzen A."/>
            <person name="Lukacs Z."/>
            <person name="Mihaltcheva S."/>
            <person name="Morgado L.N."/>
            <person name="Niskanen T."/>
            <person name="Noordeloos M.E."/>
            <person name="Ohm R.A."/>
            <person name="Ortiz-Santana B."/>
            <person name="Ovrebo C."/>
            <person name="Racz N."/>
            <person name="Riley R."/>
            <person name="Savchenko A."/>
            <person name="Shiryaev A."/>
            <person name="Soop K."/>
            <person name="Spirin V."/>
            <person name="Szebenyi C."/>
            <person name="Tomsovsky M."/>
            <person name="Tulloss R.E."/>
            <person name="Uehling J."/>
            <person name="Grigoriev I.V."/>
            <person name="Vagvolgyi C."/>
            <person name="Papp T."/>
            <person name="Martin F.M."/>
            <person name="Miettinen O."/>
            <person name="Hibbett D.S."/>
            <person name="Nagy L.G."/>
        </authorList>
    </citation>
    <scope>NUCLEOTIDE SEQUENCE [LARGE SCALE GENOMIC DNA]</scope>
    <source>
        <strain evidence="1 2">NL-1719</strain>
    </source>
</reference>
<name>A0ACD3BFU6_9AGAR</name>
<evidence type="ECO:0000313" key="1">
    <source>
        <dbReference type="EMBL" id="TFK76624.1"/>
    </source>
</evidence>
<keyword evidence="2" id="KW-1185">Reference proteome</keyword>
<dbReference type="EMBL" id="ML208259">
    <property type="protein sequence ID" value="TFK76624.1"/>
    <property type="molecule type" value="Genomic_DNA"/>
</dbReference>
<organism evidence="1 2">
    <name type="scientific">Pluteus cervinus</name>
    <dbReference type="NCBI Taxonomy" id="181527"/>
    <lineage>
        <taxon>Eukaryota</taxon>
        <taxon>Fungi</taxon>
        <taxon>Dikarya</taxon>
        <taxon>Basidiomycota</taxon>
        <taxon>Agaricomycotina</taxon>
        <taxon>Agaricomycetes</taxon>
        <taxon>Agaricomycetidae</taxon>
        <taxon>Agaricales</taxon>
        <taxon>Pluteineae</taxon>
        <taxon>Pluteaceae</taxon>
        <taxon>Pluteus</taxon>
    </lineage>
</organism>
<sequence>MNGEIPAVSNSDRLRVATALAVLKFKPPDQSIASYVLDLRSIFVSSSMAIRERETRAISEETTSWKKRALKLEGDYAALQAMYEAEQVSTSYVPSGPGHRWLFHSSFP</sequence>
<protein>
    <submittedName>
        <fullName evidence="1">Uncharacterized protein</fullName>
    </submittedName>
</protein>
<gene>
    <name evidence="1" type="ORF">BDN72DRAFT_818</name>
</gene>
<evidence type="ECO:0000313" key="2">
    <source>
        <dbReference type="Proteomes" id="UP000308600"/>
    </source>
</evidence>
<dbReference type="Proteomes" id="UP000308600">
    <property type="component" value="Unassembled WGS sequence"/>
</dbReference>